<feature type="compositionally biased region" description="Polar residues" evidence="5">
    <location>
        <begin position="11"/>
        <end position="21"/>
    </location>
</feature>
<feature type="domain" description="Bromodomain associated" evidence="6">
    <location>
        <begin position="53"/>
        <end position="129"/>
    </location>
</feature>
<dbReference type="GO" id="GO:0000724">
    <property type="term" value="P:double-strand break repair via homologous recombination"/>
    <property type="evidence" value="ECO:0007669"/>
    <property type="project" value="InterPro"/>
</dbReference>
<protein>
    <recommendedName>
        <fullName evidence="6">Bromodomain associated domain-containing protein</fullName>
    </recommendedName>
</protein>
<dbReference type="PANTHER" id="PTHR46644">
    <property type="entry name" value="DNA REPAIR PROTEIN XRCC2"/>
    <property type="match status" value="1"/>
</dbReference>
<keyword evidence="3" id="KW-0804">Transcription</keyword>
<evidence type="ECO:0000259" key="6">
    <source>
        <dbReference type="SMART" id="SM00576"/>
    </source>
</evidence>
<evidence type="ECO:0000256" key="2">
    <source>
        <dbReference type="ARBA" id="ARBA00023015"/>
    </source>
</evidence>
<dbReference type="Pfam" id="PF07524">
    <property type="entry name" value="Bromo_TP"/>
    <property type="match status" value="1"/>
</dbReference>
<evidence type="ECO:0000313" key="7">
    <source>
        <dbReference type="EMBL" id="KAE8384627.1"/>
    </source>
</evidence>
<dbReference type="InterPro" id="IPR027417">
    <property type="entry name" value="P-loop_NTPase"/>
</dbReference>
<dbReference type="GO" id="GO:0033063">
    <property type="term" value="C:Rad51B-Rad51C-Rad51D-XRCC2 complex"/>
    <property type="evidence" value="ECO:0007669"/>
    <property type="project" value="InterPro"/>
</dbReference>
<dbReference type="Proteomes" id="UP000326877">
    <property type="component" value="Unassembled WGS sequence"/>
</dbReference>
<evidence type="ECO:0000256" key="1">
    <source>
        <dbReference type="ARBA" id="ARBA00004123"/>
    </source>
</evidence>
<dbReference type="GO" id="GO:0046982">
    <property type="term" value="F:protein heterodimerization activity"/>
    <property type="evidence" value="ECO:0007669"/>
    <property type="project" value="InterPro"/>
</dbReference>
<dbReference type="InterPro" id="IPR019473">
    <property type="entry name" value="TFIID_su8_C"/>
</dbReference>
<keyword evidence="4" id="KW-0539">Nucleus</keyword>
<dbReference type="EMBL" id="ML735362">
    <property type="protein sequence ID" value="KAE8384627.1"/>
    <property type="molecule type" value="Genomic_DNA"/>
</dbReference>
<proteinExistence type="predicted"/>
<feature type="compositionally biased region" description="Basic and acidic residues" evidence="5">
    <location>
        <begin position="322"/>
        <end position="335"/>
    </location>
</feature>
<feature type="region of interest" description="Disordered" evidence="5">
    <location>
        <begin position="1"/>
        <end position="26"/>
    </location>
</feature>
<dbReference type="InterPro" id="IPR009072">
    <property type="entry name" value="Histone-fold"/>
</dbReference>
<dbReference type="SUPFAM" id="SSF52540">
    <property type="entry name" value="P-loop containing nucleoside triphosphate hydrolases"/>
    <property type="match status" value="1"/>
</dbReference>
<dbReference type="Gene3D" id="1.10.20.10">
    <property type="entry name" value="Histone, subunit A"/>
    <property type="match status" value="1"/>
</dbReference>
<dbReference type="GO" id="GO:0000400">
    <property type="term" value="F:four-way junction DNA binding"/>
    <property type="evidence" value="ECO:0007669"/>
    <property type="project" value="TreeGrafter"/>
</dbReference>
<evidence type="ECO:0000256" key="4">
    <source>
        <dbReference type="ARBA" id="ARBA00023242"/>
    </source>
</evidence>
<sequence>MLPSEPKVKRSSSSLLEQPNIPNHKRIKRPYHHHHRLQAPVNPALPEPAITDDAYVDHLMNRSIGQVLRDSGFDLADPAALESFRNAAEEYLLRFASYVRQSMLSSRRTQPVPHDFEHALKKHRVRVDDLLPHVKTLPTAEPVLTTLPSPPLEDDDPFKTLPSLGPQLSGEDDRARSAYIPQHFPDFPSKHTYRHTPVFTEREQDPRKIRERATEDGRHGEEALRKLARAAFKDNQLGSSGRDKKPWGRRTETMDSMFEKTIKGIAKKMQKNTTVSGAAASMEVDSGTADQPSRNKVSLSIELPPIINCERDLWRRTTTGNRRPEERSSGNKEAPDISRVDSWLLLTALRFASSSRRMGSHAVVSIVNPLAHLEPPSATPSWRERLALLQLDGTALATSLLEVFAHDADVVGEGFGGEDGDQGGHYLLHDLNCLYESSNNTPRERLGIQALDDLLGVFVPSPTAVPGVQAQYQPPEPTIRADLDKQEQEQEQVSHEEPIQSQLGHDSNTYYREQFHPPVRIKSTDPVVEISSTSSGAGKTQTLYYLAAVAILPSEFNGAKLNGRESAVVFIDSDGRFDAGRLLTVARGIVHKKLKSQHERAVSTSASATEGVLEYSQEDLDALLVASLQHVHVFRPQSSVALLSTLQSLDAYLLDLARHFSSSRPLHAIIVDSASAFFWQDKLHDEVARTEDIGRPYDEIECERREKKSFYLFDMYADLVTELKRLQRRFSCAVVYTTIAWSGRSIPGQLSTPRPSGPFALFDPSDVPASRTPSFRSSLPGPWGVFPTIRLVVQRDMVRPFPPTMTAIEAQRQAPRRQEVVLKGRFVGWVNGWGREDWPRRVVKGLEEKSGGMFGFYVGMDGVDFD</sequence>
<dbReference type="PANTHER" id="PTHR46644:SF2">
    <property type="entry name" value="DNA REPAIR PROTEIN XRCC2"/>
    <property type="match status" value="1"/>
</dbReference>
<comment type="subcellular location">
    <subcellularLocation>
        <location evidence="1">Nucleus</location>
    </subcellularLocation>
</comment>
<evidence type="ECO:0000256" key="3">
    <source>
        <dbReference type="ARBA" id="ARBA00023163"/>
    </source>
</evidence>
<name>A0A5N7BSY1_PETAA</name>
<feature type="region of interest" description="Disordered" evidence="5">
    <location>
        <begin position="200"/>
        <end position="249"/>
    </location>
</feature>
<reference evidence="7" key="1">
    <citation type="submission" date="2019-04" db="EMBL/GenBank/DDBJ databases">
        <title>Friends and foes A comparative genomics studyof 23 Aspergillus species from section Flavi.</title>
        <authorList>
            <consortium name="DOE Joint Genome Institute"/>
            <person name="Kjaerbolling I."/>
            <person name="Vesth T."/>
            <person name="Frisvad J.C."/>
            <person name="Nybo J.L."/>
            <person name="Theobald S."/>
            <person name="Kildgaard S."/>
            <person name="Isbrandt T."/>
            <person name="Kuo A."/>
            <person name="Sato A."/>
            <person name="Lyhne E.K."/>
            <person name="Kogle M.E."/>
            <person name="Wiebenga A."/>
            <person name="Kun R.S."/>
            <person name="Lubbers R.J."/>
            <person name="Makela M.R."/>
            <person name="Barry K."/>
            <person name="Chovatia M."/>
            <person name="Clum A."/>
            <person name="Daum C."/>
            <person name="Haridas S."/>
            <person name="He G."/>
            <person name="LaButti K."/>
            <person name="Lipzen A."/>
            <person name="Mondo S."/>
            <person name="Riley R."/>
            <person name="Salamov A."/>
            <person name="Simmons B.A."/>
            <person name="Magnuson J.K."/>
            <person name="Henrissat B."/>
            <person name="Mortensen U.H."/>
            <person name="Larsen T.O."/>
            <person name="Devries R.P."/>
            <person name="Grigoriev I.V."/>
            <person name="Machida M."/>
            <person name="Baker S.E."/>
            <person name="Andersen M.R."/>
        </authorList>
    </citation>
    <scope>NUCLEOTIDE SEQUENCE [LARGE SCALE GENOMIC DNA]</scope>
    <source>
        <strain evidence="7">IBT 14317</strain>
    </source>
</reference>
<dbReference type="Pfam" id="PF10406">
    <property type="entry name" value="TAF8_C"/>
    <property type="match status" value="1"/>
</dbReference>
<keyword evidence="2" id="KW-0805">Transcription regulation</keyword>
<dbReference type="Gene3D" id="3.40.50.300">
    <property type="entry name" value="P-loop containing nucleotide triphosphate hydrolases"/>
    <property type="match status" value="1"/>
</dbReference>
<gene>
    <name evidence="7" type="ORF">BDV23DRAFT_191464</name>
</gene>
<dbReference type="SMART" id="SM00576">
    <property type="entry name" value="BTP"/>
    <property type="match status" value="1"/>
</dbReference>
<accession>A0A5N7BSY1</accession>
<feature type="compositionally biased region" description="Basic and acidic residues" evidence="5">
    <location>
        <begin position="200"/>
        <end position="225"/>
    </location>
</feature>
<organism evidence="7">
    <name type="scientific">Petromyces alliaceus</name>
    <name type="common">Aspergillus alliaceus</name>
    <dbReference type="NCBI Taxonomy" id="209559"/>
    <lineage>
        <taxon>Eukaryota</taxon>
        <taxon>Fungi</taxon>
        <taxon>Dikarya</taxon>
        <taxon>Ascomycota</taxon>
        <taxon>Pezizomycotina</taxon>
        <taxon>Eurotiomycetes</taxon>
        <taxon>Eurotiomycetidae</taxon>
        <taxon>Eurotiales</taxon>
        <taxon>Aspergillaceae</taxon>
        <taxon>Aspergillus</taxon>
        <taxon>Aspergillus subgen. Circumdati</taxon>
    </lineage>
</organism>
<dbReference type="OrthoDB" id="2193813at2759"/>
<feature type="region of interest" description="Disordered" evidence="5">
    <location>
        <begin position="314"/>
        <end position="335"/>
    </location>
</feature>
<dbReference type="GO" id="GO:0005657">
    <property type="term" value="C:replication fork"/>
    <property type="evidence" value="ECO:0007669"/>
    <property type="project" value="InterPro"/>
</dbReference>
<dbReference type="GO" id="GO:0042148">
    <property type="term" value="P:DNA strand invasion"/>
    <property type="evidence" value="ECO:0007669"/>
    <property type="project" value="TreeGrafter"/>
</dbReference>
<dbReference type="AlphaFoldDB" id="A0A5N7BSY1"/>
<evidence type="ECO:0000256" key="5">
    <source>
        <dbReference type="SAM" id="MobiDB-lite"/>
    </source>
</evidence>
<dbReference type="InterPro" id="IPR006565">
    <property type="entry name" value="BTP"/>
</dbReference>
<dbReference type="GO" id="GO:0005815">
    <property type="term" value="C:microtubule organizing center"/>
    <property type="evidence" value="ECO:0007669"/>
    <property type="project" value="TreeGrafter"/>
</dbReference>
<dbReference type="InterPro" id="IPR030547">
    <property type="entry name" value="XRCC2"/>
</dbReference>
<dbReference type="CDD" id="cd00076">
    <property type="entry name" value="HFD_SF"/>
    <property type="match status" value="1"/>
</dbReference>
<dbReference type="CDD" id="cd19490">
    <property type="entry name" value="XRCC2"/>
    <property type="match status" value="1"/>
</dbReference>
<dbReference type="CDD" id="cd08049">
    <property type="entry name" value="TAF8"/>
    <property type="match status" value="1"/>
</dbReference>